<dbReference type="EMBL" id="GISG01254040">
    <property type="protein sequence ID" value="MBA4672147.1"/>
    <property type="molecule type" value="Transcribed_RNA"/>
</dbReference>
<name>A0A7C9ET86_OPUST</name>
<evidence type="ECO:0000256" key="1">
    <source>
        <dbReference type="SAM" id="MobiDB-lite"/>
    </source>
</evidence>
<feature type="compositionally biased region" description="Low complexity" evidence="1">
    <location>
        <begin position="68"/>
        <end position="77"/>
    </location>
</feature>
<reference evidence="2" key="2">
    <citation type="submission" date="2020-07" db="EMBL/GenBank/DDBJ databases">
        <authorList>
            <person name="Vera ALvarez R."/>
            <person name="Arias-Moreno D.M."/>
            <person name="Jimenez-Jacinto V."/>
            <person name="Jimenez-Bremont J.F."/>
            <person name="Swaminathan K."/>
            <person name="Moose S.P."/>
            <person name="Guerrero-Gonzalez M.L."/>
            <person name="Marino-Ramirez L."/>
            <person name="Landsman D."/>
            <person name="Rodriguez-Kessler M."/>
            <person name="Delgado-Sanchez P."/>
        </authorList>
    </citation>
    <scope>NUCLEOTIDE SEQUENCE</scope>
    <source>
        <tissue evidence="2">Cladode</tissue>
    </source>
</reference>
<evidence type="ECO:0000313" key="2">
    <source>
        <dbReference type="EMBL" id="MBA4672147.1"/>
    </source>
</evidence>
<reference evidence="2" key="1">
    <citation type="journal article" date="2013" name="J. Plant Res.">
        <title>Effect of fungi and light on seed germination of three Opuntia species from semiarid lands of central Mexico.</title>
        <authorList>
            <person name="Delgado-Sanchez P."/>
            <person name="Jimenez-Bremont J.F."/>
            <person name="Guerrero-Gonzalez Mde L."/>
            <person name="Flores J."/>
        </authorList>
    </citation>
    <scope>NUCLEOTIDE SEQUENCE</scope>
    <source>
        <tissue evidence="2">Cladode</tissue>
    </source>
</reference>
<accession>A0A7C9ET86</accession>
<sequence>MTSPRASANEPSAFGAFHFTSNLGFKRDPDTLVSPFNSPSLNGSRCGNPGKYLCRILSNDKFPDKLTSKAASSSSASGQIQAFPAPRISPPSRSIARTPYKSATQLSVLKVKLADK</sequence>
<dbReference type="AlphaFoldDB" id="A0A7C9ET86"/>
<feature type="region of interest" description="Disordered" evidence="1">
    <location>
        <begin position="66"/>
        <end position="99"/>
    </location>
</feature>
<proteinExistence type="predicted"/>
<protein>
    <submittedName>
        <fullName evidence="2">Uncharacterized protein</fullName>
    </submittedName>
</protein>
<feature type="compositionally biased region" description="Low complexity" evidence="1">
    <location>
        <begin position="84"/>
        <end position="97"/>
    </location>
</feature>
<organism evidence="2">
    <name type="scientific">Opuntia streptacantha</name>
    <name type="common">Prickly pear cactus</name>
    <name type="synonym">Opuntia cardona</name>
    <dbReference type="NCBI Taxonomy" id="393608"/>
    <lineage>
        <taxon>Eukaryota</taxon>
        <taxon>Viridiplantae</taxon>
        <taxon>Streptophyta</taxon>
        <taxon>Embryophyta</taxon>
        <taxon>Tracheophyta</taxon>
        <taxon>Spermatophyta</taxon>
        <taxon>Magnoliopsida</taxon>
        <taxon>eudicotyledons</taxon>
        <taxon>Gunneridae</taxon>
        <taxon>Pentapetalae</taxon>
        <taxon>Caryophyllales</taxon>
        <taxon>Cactineae</taxon>
        <taxon>Cactaceae</taxon>
        <taxon>Opuntioideae</taxon>
        <taxon>Opuntia</taxon>
    </lineage>
</organism>